<evidence type="ECO:0000313" key="2">
    <source>
        <dbReference type="EMBL" id="VAX16767.1"/>
    </source>
</evidence>
<organism evidence="2">
    <name type="scientific">hydrothermal vent metagenome</name>
    <dbReference type="NCBI Taxonomy" id="652676"/>
    <lineage>
        <taxon>unclassified sequences</taxon>
        <taxon>metagenomes</taxon>
        <taxon>ecological metagenomes</taxon>
    </lineage>
</organism>
<feature type="transmembrane region" description="Helical" evidence="1">
    <location>
        <begin position="504"/>
        <end position="527"/>
    </location>
</feature>
<reference evidence="2" key="1">
    <citation type="submission" date="2018-06" db="EMBL/GenBank/DDBJ databases">
        <authorList>
            <person name="Zhirakovskaya E."/>
        </authorList>
    </citation>
    <scope>NUCLEOTIDE SEQUENCE</scope>
</reference>
<dbReference type="EMBL" id="UOGD01000059">
    <property type="protein sequence ID" value="VAX16767.1"/>
    <property type="molecule type" value="Genomic_DNA"/>
</dbReference>
<keyword evidence="1" id="KW-1133">Transmembrane helix</keyword>
<dbReference type="SUPFAM" id="SSF103473">
    <property type="entry name" value="MFS general substrate transporter"/>
    <property type="match status" value="1"/>
</dbReference>
<accession>A0A3B1CJ26</accession>
<keyword evidence="1" id="KW-0472">Membrane</keyword>
<protein>
    <recommendedName>
        <fullName evidence="3">Spermidine synthase</fullName>
    </recommendedName>
</protein>
<name>A0A3B1CJ26_9ZZZZ</name>
<proteinExistence type="predicted"/>
<sequence>MFISSAVFIFLLFIIILSIEKEIKIKPVLIFSILTLVSSLVFSNLGIPIVKNDDKDLLRLMNNPAIETRVVESKWSLFGKTDLVEFSYPDGSRSLSIFIDGAAGSKVIKLDELENSQSKLGEALKHFPGFFPLQFLKSNEKDTSLIIGPGGGIDIVANYFGKVNFIEAVEVNPSFIELMKKYNPSTFSSKPNIKIIQNEGRNYVRKFKNKYDLIFLTIPITKSSRSTDFYMLTENYLFTVEAIADYLSALTEDGRLVFTMHSYEEIYRFLSTYLEEQKRAGISNSEAFKHVYIISNGMKPVIVIKKNKFTQKEIEPRHLVAHQTGMDKGVFYFPLIEQVKIDTVLSNDINFRWQMFDQVLYDVADNKYSFSKLSENAAINLNPTYDDSPFFYNFQFGLPDNMAILLIILAIVLIWLIREHKRNYGLLGLDGFTGLRNELFKKYSLISILLGSSYFLLQAYTFQILNLNLDSPTKSISVLLFLFLLGNGIGSLLTMFIKKDHLRFISIAVFSIIILSLIEYFLLVPILRENSSLFWLITSIGIPAFLCGIPFPLLLKLTAKIDSSNGIALLLGFSSIGGVAASSLSIILALMYGFKSTIILALLIYISILYLIHRTKRHNLLNEV</sequence>
<feature type="transmembrane region" description="Helical" evidence="1">
    <location>
        <begin position="443"/>
        <end position="464"/>
    </location>
</feature>
<evidence type="ECO:0008006" key="3">
    <source>
        <dbReference type="Google" id="ProtNLM"/>
    </source>
</evidence>
<dbReference type="InterPro" id="IPR029063">
    <property type="entry name" value="SAM-dependent_MTases_sf"/>
</dbReference>
<dbReference type="SUPFAM" id="SSF53335">
    <property type="entry name" value="S-adenosyl-L-methionine-dependent methyltransferases"/>
    <property type="match status" value="1"/>
</dbReference>
<feature type="transmembrane region" description="Helical" evidence="1">
    <location>
        <begin position="396"/>
        <end position="417"/>
    </location>
</feature>
<dbReference type="Pfam" id="PF01564">
    <property type="entry name" value="Spermine_synth"/>
    <property type="match status" value="1"/>
</dbReference>
<feature type="transmembrane region" description="Helical" evidence="1">
    <location>
        <begin position="476"/>
        <end position="497"/>
    </location>
</feature>
<feature type="transmembrane region" description="Helical" evidence="1">
    <location>
        <begin position="594"/>
        <end position="612"/>
    </location>
</feature>
<dbReference type="AlphaFoldDB" id="A0A3B1CJ26"/>
<dbReference type="InterPro" id="IPR036259">
    <property type="entry name" value="MFS_trans_sf"/>
</dbReference>
<gene>
    <name evidence="2" type="ORF">MNBD_IGNAVI01-2671</name>
</gene>
<feature type="transmembrane region" description="Helical" evidence="1">
    <location>
        <begin position="533"/>
        <end position="555"/>
    </location>
</feature>
<evidence type="ECO:0000256" key="1">
    <source>
        <dbReference type="SAM" id="Phobius"/>
    </source>
</evidence>
<feature type="transmembrane region" description="Helical" evidence="1">
    <location>
        <begin position="567"/>
        <end position="588"/>
    </location>
</feature>
<dbReference type="Gene3D" id="3.40.50.150">
    <property type="entry name" value="Vaccinia Virus protein VP39"/>
    <property type="match status" value="1"/>
</dbReference>
<keyword evidence="1" id="KW-0812">Transmembrane</keyword>